<dbReference type="InterPro" id="IPR045584">
    <property type="entry name" value="Pilin-like"/>
</dbReference>
<name>A0ABQ4DKD2_9CELL</name>
<organism evidence="7 8">
    <name type="scientific">Cellulomonas phragmiteti</name>
    <dbReference type="NCBI Taxonomy" id="478780"/>
    <lineage>
        <taxon>Bacteria</taxon>
        <taxon>Bacillati</taxon>
        <taxon>Actinomycetota</taxon>
        <taxon>Actinomycetes</taxon>
        <taxon>Micrococcales</taxon>
        <taxon>Cellulomonadaceae</taxon>
        <taxon>Cellulomonas</taxon>
    </lineage>
</organism>
<keyword evidence="5 6" id="KW-0472">Membrane</keyword>
<dbReference type="RefSeq" id="WP_373307551.1">
    <property type="nucleotide sequence ID" value="NZ_BONP01000007.1"/>
</dbReference>
<dbReference type="EMBL" id="BONP01000007">
    <property type="protein sequence ID" value="GIG39812.1"/>
    <property type="molecule type" value="Genomic_DNA"/>
</dbReference>
<evidence type="ECO:0000256" key="1">
    <source>
        <dbReference type="ARBA" id="ARBA00004167"/>
    </source>
</evidence>
<dbReference type="NCBIfam" id="TIGR02532">
    <property type="entry name" value="IV_pilin_GFxxxE"/>
    <property type="match status" value="1"/>
</dbReference>
<evidence type="ECO:0000313" key="8">
    <source>
        <dbReference type="Proteomes" id="UP000614741"/>
    </source>
</evidence>
<accession>A0ABQ4DKD2</accession>
<evidence type="ECO:0000256" key="6">
    <source>
        <dbReference type="SAM" id="Phobius"/>
    </source>
</evidence>
<evidence type="ECO:0000313" key="7">
    <source>
        <dbReference type="EMBL" id="GIG39812.1"/>
    </source>
</evidence>
<protein>
    <recommendedName>
        <fullName evidence="9">Prepilin-type N-terminal cleavage/methylation domain-containing protein</fullName>
    </recommendedName>
</protein>
<comment type="subcellular location">
    <subcellularLocation>
        <location evidence="1">Membrane</location>
        <topology evidence="1">Single-pass membrane protein</topology>
    </subcellularLocation>
</comment>
<gene>
    <name evidence="7" type="ORF">Cph01nite_15740</name>
</gene>
<dbReference type="PANTHER" id="PTHR30093:SF44">
    <property type="entry name" value="TYPE II SECRETION SYSTEM CORE PROTEIN G"/>
    <property type="match status" value="1"/>
</dbReference>
<dbReference type="Pfam" id="PF07963">
    <property type="entry name" value="N_methyl"/>
    <property type="match status" value="1"/>
</dbReference>
<keyword evidence="4 6" id="KW-1133">Transmembrane helix</keyword>
<keyword evidence="3 6" id="KW-0812">Transmembrane</keyword>
<evidence type="ECO:0000256" key="4">
    <source>
        <dbReference type="ARBA" id="ARBA00022989"/>
    </source>
</evidence>
<dbReference type="InterPro" id="IPR000983">
    <property type="entry name" value="Bac_GSPG_pilin"/>
</dbReference>
<proteinExistence type="predicted"/>
<sequence>MIARVRKAMDEREKGFTLIELLVVIIIIGILAAIAIPAFLNQRQNGWAAQVESDVKNAAIAAESYAVGNNGSYADLDAAALTDNGFRSTADVTVRVEDANADTYTLVGSHVRLGGETERSWTYDSATGVIDDSDD</sequence>
<dbReference type="InterPro" id="IPR012902">
    <property type="entry name" value="N_methyl_site"/>
</dbReference>
<dbReference type="Gene3D" id="3.30.700.10">
    <property type="entry name" value="Glycoprotein, Type 4 Pilin"/>
    <property type="match status" value="1"/>
</dbReference>
<dbReference type="PANTHER" id="PTHR30093">
    <property type="entry name" value="GENERAL SECRETION PATHWAY PROTEIN G"/>
    <property type="match status" value="1"/>
</dbReference>
<dbReference type="PROSITE" id="PS00409">
    <property type="entry name" value="PROKAR_NTER_METHYL"/>
    <property type="match status" value="1"/>
</dbReference>
<dbReference type="SUPFAM" id="SSF54523">
    <property type="entry name" value="Pili subunits"/>
    <property type="match status" value="1"/>
</dbReference>
<keyword evidence="2" id="KW-0488">Methylation</keyword>
<keyword evidence="8" id="KW-1185">Reference proteome</keyword>
<evidence type="ECO:0000256" key="2">
    <source>
        <dbReference type="ARBA" id="ARBA00022481"/>
    </source>
</evidence>
<evidence type="ECO:0000256" key="3">
    <source>
        <dbReference type="ARBA" id="ARBA00022692"/>
    </source>
</evidence>
<evidence type="ECO:0000256" key="5">
    <source>
        <dbReference type="ARBA" id="ARBA00023136"/>
    </source>
</evidence>
<reference evidence="7 8" key="1">
    <citation type="submission" date="2021-01" db="EMBL/GenBank/DDBJ databases">
        <title>Whole genome shotgun sequence of Cellulomonas phragmiteti NBRC 110785.</title>
        <authorList>
            <person name="Komaki H."/>
            <person name="Tamura T."/>
        </authorList>
    </citation>
    <scope>NUCLEOTIDE SEQUENCE [LARGE SCALE GENOMIC DNA]</scope>
    <source>
        <strain evidence="7 8">NBRC 110785</strain>
    </source>
</reference>
<dbReference type="PRINTS" id="PR00813">
    <property type="entry name" value="BCTERIALGSPG"/>
</dbReference>
<dbReference type="Proteomes" id="UP000614741">
    <property type="component" value="Unassembled WGS sequence"/>
</dbReference>
<comment type="caution">
    <text evidence="7">The sequence shown here is derived from an EMBL/GenBank/DDBJ whole genome shotgun (WGS) entry which is preliminary data.</text>
</comment>
<evidence type="ECO:0008006" key="9">
    <source>
        <dbReference type="Google" id="ProtNLM"/>
    </source>
</evidence>
<feature type="transmembrane region" description="Helical" evidence="6">
    <location>
        <begin position="21"/>
        <end position="40"/>
    </location>
</feature>